<proteinExistence type="predicted"/>
<dbReference type="InterPro" id="IPR053108">
    <property type="entry name" value="Chlamydial_TARP"/>
</dbReference>
<evidence type="ECO:0000313" key="2">
    <source>
        <dbReference type="EMBL" id="TNN65988.1"/>
    </source>
</evidence>
<evidence type="ECO:0000256" key="1">
    <source>
        <dbReference type="SAM" id="MobiDB-lite"/>
    </source>
</evidence>
<dbReference type="OrthoDB" id="2357150at2759"/>
<name>A0A4Z2HJK0_9TELE</name>
<dbReference type="AlphaFoldDB" id="A0A4Z2HJK0"/>
<feature type="region of interest" description="Disordered" evidence="1">
    <location>
        <begin position="130"/>
        <end position="154"/>
    </location>
</feature>
<dbReference type="PANTHER" id="PTHR36975:SF5">
    <property type="entry name" value="TRANSLOCATED ACTIN-RECRUITING PHOSPHOPROTEIN"/>
    <property type="match status" value="1"/>
</dbReference>
<sequence>MAGERDDFSFARVRSTFVFSTRGESGPEFILPVVIVNVRVNRRVQLSPLHPSSWRGEHELGTVTNDFNTPICSLAEDIHTGTEDIHTGNEDIHTGTEDIHTGTEDIHTGTEDNHTGSKDIHTGTEDIHTGTEDIHTGTEDNHTGSKDIHTGTDDIHTGTEDIYTGSEDNHTGNEDIHTGNEDIHTGCEDIHTGSEDIHTGNEDIDPSTNTVSCGLTLSKARVAFNEPLEFNEALNHSVLIWNPCVAPNQYTPRAVFVRKMDRLGTEPGSLQPFRGSVGDETSLSVKVGAVGFVSSALISGADERGVELLESLDVRCGPAVIVSFLCAESK</sequence>
<evidence type="ECO:0000313" key="3">
    <source>
        <dbReference type="Proteomes" id="UP000314294"/>
    </source>
</evidence>
<dbReference type="Gene3D" id="1.10.287.950">
    <property type="entry name" value="Methyl-accepting chemotaxis protein"/>
    <property type="match status" value="1"/>
</dbReference>
<gene>
    <name evidence="2" type="ORF">EYF80_023744</name>
</gene>
<reference evidence="2 3" key="1">
    <citation type="submission" date="2019-03" db="EMBL/GenBank/DDBJ databases">
        <title>First draft genome of Liparis tanakae, snailfish: a comprehensive survey of snailfish specific genes.</title>
        <authorList>
            <person name="Kim W."/>
            <person name="Song I."/>
            <person name="Jeong J.-H."/>
            <person name="Kim D."/>
            <person name="Kim S."/>
            <person name="Ryu S."/>
            <person name="Song J.Y."/>
            <person name="Lee S.K."/>
        </authorList>
    </citation>
    <scope>NUCLEOTIDE SEQUENCE [LARGE SCALE GENOMIC DNA]</scope>
    <source>
        <tissue evidence="2">Muscle</tissue>
    </source>
</reference>
<keyword evidence="3" id="KW-1185">Reference proteome</keyword>
<dbReference type="SUPFAM" id="SSF101967">
    <property type="entry name" value="Adhesin YadA, collagen-binding domain"/>
    <property type="match status" value="1"/>
</dbReference>
<protein>
    <submittedName>
        <fullName evidence="2">Uncharacterized protein</fullName>
    </submittedName>
</protein>
<accession>A0A4Z2HJK0</accession>
<dbReference type="EMBL" id="SRLO01000226">
    <property type="protein sequence ID" value="TNN65988.1"/>
    <property type="molecule type" value="Genomic_DNA"/>
</dbReference>
<dbReference type="Proteomes" id="UP000314294">
    <property type="component" value="Unassembled WGS sequence"/>
</dbReference>
<dbReference type="PANTHER" id="PTHR36975">
    <property type="match status" value="1"/>
</dbReference>
<organism evidence="2 3">
    <name type="scientific">Liparis tanakae</name>
    <name type="common">Tanaka's snailfish</name>
    <dbReference type="NCBI Taxonomy" id="230148"/>
    <lineage>
        <taxon>Eukaryota</taxon>
        <taxon>Metazoa</taxon>
        <taxon>Chordata</taxon>
        <taxon>Craniata</taxon>
        <taxon>Vertebrata</taxon>
        <taxon>Euteleostomi</taxon>
        <taxon>Actinopterygii</taxon>
        <taxon>Neopterygii</taxon>
        <taxon>Teleostei</taxon>
        <taxon>Neoteleostei</taxon>
        <taxon>Acanthomorphata</taxon>
        <taxon>Eupercaria</taxon>
        <taxon>Perciformes</taxon>
        <taxon>Cottioidei</taxon>
        <taxon>Cottales</taxon>
        <taxon>Liparidae</taxon>
        <taxon>Liparis</taxon>
    </lineage>
</organism>
<comment type="caution">
    <text evidence="2">The sequence shown here is derived from an EMBL/GenBank/DDBJ whole genome shotgun (WGS) entry which is preliminary data.</text>
</comment>
<dbReference type="InterPro" id="IPR011049">
    <property type="entry name" value="Serralysin-like_metalloprot_C"/>
</dbReference>